<name>A0A0M3V4N3_9NOSO</name>
<gene>
    <name evidence="1" type="ORF">ACX27_04225</name>
</gene>
<evidence type="ECO:0008006" key="3">
    <source>
        <dbReference type="Google" id="ProtNLM"/>
    </source>
</evidence>
<keyword evidence="2" id="KW-1185">Reference proteome</keyword>
<proteinExistence type="predicted"/>
<dbReference type="EMBL" id="CP012036">
    <property type="protein sequence ID" value="ALF52237.1"/>
    <property type="molecule type" value="Genomic_DNA"/>
</dbReference>
<evidence type="ECO:0000313" key="2">
    <source>
        <dbReference type="Proteomes" id="UP000062645"/>
    </source>
</evidence>
<organism evidence="1 2">
    <name type="scientific">Nostoc piscinale CENA21</name>
    <dbReference type="NCBI Taxonomy" id="224013"/>
    <lineage>
        <taxon>Bacteria</taxon>
        <taxon>Bacillati</taxon>
        <taxon>Cyanobacteriota</taxon>
        <taxon>Cyanophyceae</taxon>
        <taxon>Nostocales</taxon>
        <taxon>Nostocaceae</taxon>
        <taxon>Nostoc</taxon>
    </lineage>
</organism>
<reference evidence="1 2" key="2">
    <citation type="journal article" date="2016" name="Genome Announc.">
        <title>Draft Genome Sequence of the N2-Fixing Cyanobacterium Nostoc piscinale CENA21, Isolated from the Brazilian Amazon Floodplain.</title>
        <authorList>
            <person name="Leao T."/>
            <person name="Guimaraes P.I."/>
            <person name="de Melo A.G."/>
            <person name="Ramos R.T."/>
            <person name="Leao P.N."/>
            <person name="Silva A."/>
            <person name="Fiore M.F."/>
            <person name="Schneider M.P."/>
        </authorList>
    </citation>
    <scope>NUCLEOTIDE SEQUENCE [LARGE SCALE GENOMIC DNA]</scope>
    <source>
        <strain evidence="1 2">CENA21</strain>
    </source>
</reference>
<dbReference type="OrthoDB" id="9848398at2"/>
<protein>
    <recommendedName>
        <fullName evidence="3">Calx-beta domain-containing protein</fullName>
    </recommendedName>
</protein>
<dbReference type="RefSeq" id="WP_062288871.1">
    <property type="nucleotide sequence ID" value="NZ_CP012036.1"/>
</dbReference>
<dbReference type="Proteomes" id="UP000062645">
    <property type="component" value="Chromosome"/>
</dbReference>
<accession>A0A0M3V4N3</accession>
<dbReference type="KEGG" id="npz:ACX27_04225"/>
<dbReference type="PATRIC" id="fig|224013.5.peg.1014"/>
<evidence type="ECO:0000313" key="1">
    <source>
        <dbReference type="EMBL" id="ALF52237.1"/>
    </source>
</evidence>
<sequence>MRFVITKDSTRSSPKNSTFIRGDTEVIRVRITGQSLDPENFSFKFTAKVNISDPDGDAVISKSSASGGGITISAINPNVIEAVIAIASSDTELLMDGDELFYDIQMKTTSPVSTRTLEKGKFKIEADITQDD</sequence>
<reference evidence="2" key="1">
    <citation type="submission" date="2015-07" db="EMBL/GenBank/DDBJ databases">
        <title>Genome Of Nitrogen-Fixing Cyanobacterium Nostoc piscinale CENA21 From Solimoes/Amazon River Floodplain Sediments And Comparative Genomics To Uncover Biosynthetic Natural Products Potential.</title>
        <authorList>
            <person name="Leao T.F."/>
            <person name="Leao P.N."/>
            <person name="Guimaraes P.I."/>
            <person name="de Melo A.G.C."/>
            <person name="Ramos R.T.J."/>
            <person name="Silva A."/>
            <person name="Fiore M.F."/>
            <person name="Schneider M.P.C."/>
        </authorList>
    </citation>
    <scope>NUCLEOTIDE SEQUENCE [LARGE SCALE GENOMIC DNA]</scope>
    <source>
        <strain evidence="2">CENA21</strain>
    </source>
</reference>
<dbReference type="AlphaFoldDB" id="A0A0M3V4N3"/>
<dbReference type="STRING" id="224013.ACX27_04225"/>